<gene>
    <name evidence="2" type="ORF">PQO03_08670</name>
</gene>
<dbReference type="SUPFAM" id="SSF56219">
    <property type="entry name" value="DNase I-like"/>
    <property type="match status" value="1"/>
</dbReference>
<dbReference type="Proteomes" id="UP001214250">
    <property type="component" value="Chromosome 1"/>
</dbReference>
<organism evidence="2 3">
    <name type="scientific">Lentisphaera profundi</name>
    <dbReference type="NCBI Taxonomy" id="1658616"/>
    <lineage>
        <taxon>Bacteria</taxon>
        <taxon>Pseudomonadati</taxon>
        <taxon>Lentisphaerota</taxon>
        <taxon>Lentisphaeria</taxon>
        <taxon>Lentisphaerales</taxon>
        <taxon>Lentisphaeraceae</taxon>
        <taxon>Lentisphaera</taxon>
    </lineage>
</organism>
<dbReference type="PANTHER" id="PTHR12121:SF36">
    <property type="entry name" value="ENDONUCLEASE_EXONUCLEASE_PHOSPHATASE DOMAIN-CONTAINING PROTEIN"/>
    <property type="match status" value="1"/>
</dbReference>
<keyword evidence="2" id="KW-0255">Endonuclease</keyword>
<evidence type="ECO:0000313" key="2">
    <source>
        <dbReference type="EMBL" id="WDE95787.1"/>
    </source>
</evidence>
<proteinExistence type="predicted"/>
<dbReference type="PANTHER" id="PTHR12121">
    <property type="entry name" value="CARBON CATABOLITE REPRESSOR PROTEIN 4"/>
    <property type="match status" value="1"/>
</dbReference>
<accession>A0ABY7VSC0</accession>
<reference evidence="2 3" key="1">
    <citation type="submission" date="2023-02" db="EMBL/GenBank/DDBJ databases">
        <title>Genome sequence of Lentisphaera profundi SAORIC-696.</title>
        <authorList>
            <person name="Kim e."/>
            <person name="Cho J.-C."/>
            <person name="Choi A."/>
            <person name="Kang I."/>
        </authorList>
    </citation>
    <scope>NUCLEOTIDE SEQUENCE [LARGE SCALE GENOMIC DNA]</scope>
    <source>
        <strain evidence="2 3">SAORIC-696</strain>
    </source>
</reference>
<evidence type="ECO:0000313" key="3">
    <source>
        <dbReference type="Proteomes" id="UP001214250"/>
    </source>
</evidence>
<dbReference type="Pfam" id="PF03372">
    <property type="entry name" value="Exo_endo_phos"/>
    <property type="match status" value="1"/>
</dbReference>
<dbReference type="PROSITE" id="PS51257">
    <property type="entry name" value="PROKAR_LIPOPROTEIN"/>
    <property type="match status" value="1"/>
</dbReference>
<protein>
    <submittedName>
        <fullName evidence="2">Endonuclease/exonuclease/phosphatase family protein</fullName>
    </submittedName>
</protein>
<keyword evidence="3" id="KW-1185">Reference proteome</keyword>
<dbReference type="GO" id="GO:0004519">
    <property type="term" value="F:endonuclease activity"/>
    <property type="evidence" value="ECO:0007669"/>
    <property type="project" value="UniProtKB-KW"/>
</dbReference>
<dbReference type="CDD" id="cd09083">
    <property type="entry name" value="EEP-1"/>
    <property type="match status" value="1"/>
</dbReference>
<dbReference type="InterPro" id="IPR036691">
    <property type="entry name" value="Endo/exonu/phosph_ase_sf"/>
</dbReference>
<dbReference type="InterPro" id="IPR050410">
    <property type="entry name" value="CCR4/nocturin_mRNA_transcr"/>
</dbReference>
<keyword evidence="2" id="KW-0540">Nuclease</keyword>
<dbReference type="EMBL" id="CP117811">
    <property type="protein sequence ID" value="WDE95787.1"/>
    <property type="molecule type" value="Genomic_DNA"/>
</dbReference>
<feature type="domain" description="Endonuclease/exonuclease/phosphatase" evidence="1">
    <location>
        <begin position="30"/>
        <end position="269"/>
    </location>
</feature>
<dbReference type="InterPro" id="IPR005135">
    <property type="entry name" value="Endo/exonuclease/phosphatase"/>
</dbReference>
<name>A0ABY7VSC0_9BACT</name>
<sequence length="278" mass="31528">MKNLGLILSIFLFLSCSGIKKSPTENLNIMSFNIRVGSADDGKDHWDKRKKLVYDLIKHENPDIYGVQEALEFQMQALQKNVPTYSRLGLARGTKGNNELSAIFYKKEKYQVLNHGTFWLSDTPEKASTSWGNHTFRICTWAHFKTKNSGKDFYLFNTHWDHLSKNSHLKSAALILSRIKALKSKSPCFITGDFNVGENSPAINLIKDSGFADSFRLVHPKTTQVGTFNAFKEQRDGPKIDYIFVSPNVEVLEAQIIRQAKGHPAPSDHFPVSANFRF</sequence>
<dbReference type="RefSeq" id="WP_274149570.1">
    <property type="nucleotide sequence ID" value="NZ_CP117811.1"/>
</dbReference>
<dbReference type="Gene3D" id="3.60.10.10">
    <property type="entry name" value="Endonuclease/exonuclease/phosphatase"/>
    <property type="match status" value="1"/>
</dbReference>
<evidence type="ECO:0000259" key="1">
    <source>
        <dbReference type="Pfam" id="PF03372"/>
    </source>
</evidence>
<keyword evidence="2" id="KW-0378">Hydrolase</keyword>